<reference evidence="2" key="2">
    <citation type="journal article" date="2021" name="Genomics">
        <title>Comparative analysis of mitochondrial genomes of Nirvanini and Evacanthini (Hemiptera: Cicadellidae) reveals an explicit evolutionary relationship.</title>
        <authorList>
            <person name="Du Y."/>
            <person name="Liang Z."/>
            <person name="Dietrich C.H."/>
            <person name="Dai W."/>
        </authorList>
    </citation>
    <scope>NUCLEOTIDE SEQUENCE</scope>
</reference>
<dbReference type="NCBIfam" id="TIGR00049">
    <property type="entry name" value="iron-sulfur cluster assembly accessory protein"/>
    <property type="match status" value="1"/>
</dbReference>
<dbReference type="PANTHER" id="PTHR47265">
    <property type="entry name" value="IRON-SULFUR ASSEMBLY PROTEIN ISCA, CHLOROPLASTIC"/>
    <property type="match status" value="1"/>
</dbReference>
<name>A0A8E7PGH4_9FLOR</name>
<feature type="domain" description="Core" evidence="1">
    <location>
        <begin position="9"/>
        <end position="113"/>
    </location>
</feature>
<reference evidence="2" key="1">
    <citation type="submission" date="2019-07" db="EMBL/GenBank/DDBJ databases">
        <authorList>
            <person name="Zhang J."/>
            <person name="Liu T."/>
        </authorList>
    </citation>
    <scope>NUCLEOTIDE SEQUENCE</scope>
</reference>
<proteinExistence type="predicted"/>
<evidence type="ECO:0000259" key="1">
    <source>
        <dbReference type="Pfam" id="PF01521"/>
    </source>
</evidence>
<dbReference type="InterPro" id="IPR031108">
    <property type="entry name" value="IscA_plant_cyanobact"/>
</dbReference>
<sequence>MKQKSSKIIHVTDVAFSHLLSLSNSKNNLDQMLLRISVKQGGCAGMSYVMDFEKKENIRESDQIIDYGMFQIICDCKSILHLYGMSLDYRDALINGGFQFINPNVAHTCGCGKSFGI</sequence>
<dbReference type="InterPro" id="IPR016092">
    <property type="entry name" value="ATAP"/>
</dbReference>
<accession>A0A8E7PGH4</accession>
<dbReference type="PROSITE" id="PS01152">
    <property type="entry name" value="HESB"/>
    <property type="match status" value="1"/>
</dbReference>
<dbReference type="PANTHER" id="PTHR47265:SF1">
    <property type="entry name" value="IRON-SULFUR ASSEMBLY PROTEIN ISCA, CHLOROPLASTIC"/>
    <property type="match status" value="1"/>
</dbReference>
<geneLocation type="plastid" evidence="2"/>
<evidence type="ECO:0000313" key="2">
    <source>
        <dbReference type="EMBL" id="QVY58209.1"/>
    </source>
</evidence>
<dbReference type="InterPro" id="IPR017870">
    <property type="entry name" value="FeS_cluster_insertion_CS"/>
</dbReference>
<dbReference type="Pfam" id="PF01521">
    <property type="entry name" value="Fe-S_biosyn"/>
    <property type="match status" value="1"/>
</dbReference>
<protein>
    <submittedName>
        <fullName evidence="2">Iron-sulfur cluster assembly accessory protein</fullName>
    </submittedName>
</protein>
<dbReference type="EMBL" id="MN240357">
    <property type="protein sequence ID" value="QVY58209.1"/>
    <property type="molecule type" value="Genomic_DNA"/>
</dbReference>
<dbReference type="AlphaFoldDB" id="A0A8E7PGH4"/>
<keyword evidence="2" id="KW-0934">Plastid</keyword>
<dbReference type="GO" id="GO:0051536">
    <property type="term" value="F:iron-sulfur cluster binding"/>
    <property type="evidence" value="ECO:0007669"/>
    <property type="project" value="InterPro"/>
</dbReference>
<dbReference type="InterPro" id="IPR000361">
    <property type="entry name" value="ATAP_core_dom"/>
</dbReference>
<dbReference type="GO" id="GO:0016226">
    <property type="term" value="P:iron-sulfur cluster assembly"/>
    <property type="evidence" value="ECO:0007669"/>
    <property type="project" value="InterPro"/>
</dbReference>
<gene>
    <name evidence="2" type="primary">ycf57</name>
</gene>
<dbReference type="GO" id="GO:0009570">
    <property type="term" value="C:chloroplast stroma"/>
    <property type="evidence" value="ECO:0007669"/>
    <property type="project" value="TreeGrafter"/>
</dbReference>
<dbReference type="GO" id="GO:0030674">
    <property type="term" value="F:protein-macromolecule adaptor activity"/>
    <property type="evidence" value="ECO:0007669"/>
    <property type="project" value="TreeGrafter"/>
</dbReference>
<organism evidence="2">
    <name type="scientific">Eucheuma denticulatum</name>
    <dbReference type="NCBI Taxonomy" id="305493"/>
    <lineage>
        <taxon>Eukaryota</taxon>
        <taxon>Rhodophyta</taxon>
        <taxon>Florideophyceae</taxon>
        <taxon>Rhodymeniophycidae</taxon>
        <taxon>Gigartinales</taxon>
        <taxon>Solieriaceae</taxon>
        <taxon>Eucheuma</taxon>
    </lineage>
</organism>